<name>A0ABY7FR31_MYAAR</name>
<reference evidence="1" key="1">
    <citation type="submission" date="2022-11" db="EMBL/GenBank/DDBJ databases">
        <title>Centuries of genome instability and evolution in soft-shell clam transmissible cancer (bioRxiv).</title>
        <authorList>
            <person name="Hart S.F.M."/>
            <person name="Yonemitsu M.A."/>
            <person name="Giersch R.M."/>
            <person name="Beal B.F."/>
            <person name="Arriagada G."/>
            <person name="Davis B.W."/>
            <person name="Ostrander E.A."/>
            <person name="Goff S.P."/>
            <person name="Metzger M.J."/>
        </authorList>
    </citation>
    <scope>NUCLEOTIDE SEQUENCE</scope>
    <source>
        <strain evidence="1">MELC-2E11</strain>
        <tissue evidence="1">Siphon/mantle</tissue>
    </source>
</reference>
<evidence type="ECO:0000313" key="2">
    <source>
        <dbReference type="Proteomes" id="UP001164746"/>
    </source>
</evidence>
<organism evidence="1 2">
    <name type="scientific">Mya arenaria</name>
    <name type="common">Soft-shell clam</name>
    <dbReference type="NCBI Taxonomy" id="6604"/>
    <lineage>
        <taxon>Eukaryota</taxon>
        <taxon>Metazoa</taxon>
        <taxon>Spiralia</taxon>
        <taxon>Lophotrochozoa</taxon>
        <taxon>Mollusca</taxon>
        <taxon>Bivalvia</taxon>
        <taxon>Autobranchia</taxon>
        <taxon>Heteroconchia</taxon>
        <taxon>Euheterodonta</taxon>
        <taxon>Imparidentia</taxon>
        <taxon>Neoheterodontei</taxon>
        <taxon>Myida</taxon>
        <taxon>Myoidea</taxon>
        <taxon>Myidae</taxon>
        <taxon>Mya</taxon>
    </lineage>
</organism>
<protein>
    <submittedName>
        <fullName evidence="1">Uncharacterized protein</fullName>
    </submittedName>
</protein>
<proteinExistence type="predicted"/>
<accession>A0ABY7FR31</accession>
<evidence type="ECO:0000313" key="1">
    <source>
        <dbReference type="EMBL" id="WAR24047.1"/>
    </source>
</evidence>
<dbReference type="EMBL" id="CP111024">
    <property type="protein sequence ID" value="WAR24047.1"/>
    <property type="molecule type" value="Genomic_DNA"/>
</dbReference>
<keyword evidence="2" id="KW-1185">Reference proteome</keyword>
<gene>
    <name evidence="1" type="ORF">MAR_037716</name>
</gene>
<sequence>MTAIFCLAMPCWSACQRGNGVVILQHA</sequence>
<dbReference type="Proteomes" id="UP001164746">
    <property type="component" value="Chromosome 13"/>
</dbReference>